<protein>
    <submittedName>
        <fullName evidence="1">VirB4</fullName>
    </submittedName>
</protein>
<organism evidence="1 2">
    <name type="scientific">Pseudomonas savastanoi pv. glycinea str. race 4</name>
    <dbReference type="NCBI Taxonomy" id="875330"/>
    <lineage>
        <taxon>Bacteria</taxon>
        <taxon>Pseudomonadati</taxon>
        <taxon>Pseudomonadota</taxon>
        <taxon>Gammaproteobacteria</taxon>
        <taxon>Pseudomonadales</taxon>
        <taxon>Pseudomonadaceae</taxon>
        <taxon>Pseudomonas</taxon>
    </lineage>
</organism>
<accession>F3CJI7</accession>
<dbReference type="Proteomes" id="UP000005466">
    <property type="component" value="Unassembled WGS sequence"/>
</dbReference>
<comment type="caution">
    <text evidence="1">The sequence shown here is derived from an EMBL/GenBank/DDBJ whole genome shotgun (WGS) entry which is preliminary data.</text>
</comment>
<evidence type="ECO:0000313" key="2">
    <source>
        <dbReference type="Proteomes" id="UP000005466"/>
    </source>
</evidence>
<dbReference type="AlphaFoldDB" id="F3CJI7"/>
<reference evidence="1 2" key="1">
    <citation type="journal article" date="2011" name="PLoS Pathog.">
        <title>Dynamic evolution of pathogenicity revealed by sequencing and comparative genomics of 19 Pseudomonas syringae isolates.</title>
        <authorList>
            <person name="Baltrus D.A."/>
            <person name="Nishimura M.T."/>
            <person name="Romanchuk A."/>
            <person name="Chang J.H."/>
            <person name="Mukhtar M.S."/>
            <person name="Cherkis K."/>
            <person name="Roach J."/>
            <person name="Grant S.R."/>
            <person name="Jones C.D."/>
            <person name="Dangl J.L."/>
        </authorList>
    </citation>
    <scope>NUCLEOTIDE SEQUENCE [LARGE SCALE GENOMIC DNA]</scope>
    <source>
        <strain evidence="2">race 4</strain>
    </source>
</reference>
<dbReference type="EMBL" id="ADWY01004062">
    <property type="protein sequence ID" value="EGH19429.1"/>
    <property type="molecule type" value="Genomic_DNA"/>
</dbReference>
<name>F3CJI7_PSESG</name>
<sequence length="35" mass="3676">NKALYVLNVHDSPPGQNNLGEMLPGHAVFTGQTGV</sequence>
<gene>
    <name evidence="1" type="ORF">Pgy4_41309</name>
</gene>
<proteinExistence type="predicted"/>
<evidence type="ECO:0000313" key="1">
    <source>
        <dbReference type="EMBL" id="EGH19429.1"/>
    </source>
</evidence>
<feature type="non-terminal residue" evidence="1">
    <location>
        <position position="35"/>
    </location>
</feature>
<feature type="non-terminal residue" evidence="1">
    <location>
        <position position="1"/>
    </location>
</feature>